<evidence type="ECO:0000313" key="2">
    <source>
        <dbReference type="EMBL" id="MFC5532400.1"/>
    </source>
</evidence>
<dbReference type="EMBL" id="JBHSNC010000057">
    <property type="protein sequence ID" value="MFC5532400.1"/>
    <property type="molecule type" value="Genomic_DNA"/>
</dbReference>
<protein>
    <submittedName>
        <fullName evidence="2">NTP transferase domain-containing protein</fullName>
    </submittedName>
</protein>
<dbReference type="GO" id="GO:0016740">
    <property type="term" value="F:transferase activity"/>
    <property type="evidence" value="ECO:0007669"/>
    <property type="project" value="UniProtKB-KW"/>
</dbReference>
<evidence type="ECO:0000313" key="3">
    <source>
        <dbReference type="Proteomes" id="UP001596108"/>
    </source>
</evidence>
<dbReference type="InterPro" id="IPR025877">
    <property type="entry name" value="MobA-like_NTP_Trfase"/>
</dbReference>
<dbReference type="Gene3D" id="3.90.550.10">
    <property type="entry name" value="Spore Coat Polysaccharide Biosynthesis Protein SpsA, Chain A"/>
    <property type="match status" value="1"/>
</dbReference>
<accession>A0ABW0R5D0</accession>
<dbReference type="RefSeq" id="WP_378114363.1">
    <property type="nucleotide sequence ID" value="NZ_JBHSNC010000057.1"/>
</dbReference>
<organism evidence="2 3">
    <name type="scientific">Cohnella yongneupensis</name>
    <dbReference type="NCBI Taxonomy" id="425006"/>
    <lineage>
        <taxon>Bacteria</taxon>
        <taxon>Bacillati</taxon>
        <taxon>Bacillota</taxon>
        <taxon>Bacilli</taxon>
        <taxon>Bacillales</taxon>
        <taxon>Paenibacillaceae</taxon>
        <taxon>Cohnella</taxon>
    </lineage>
</organism>
<keyword evidence="3" id="KW-1185">Reference proteome</keyword>
<evidence type="ECO:0000259" key="1">
    <source>
        <dbReference type="Pfam" id="PF12804"/>
    </source>
</evidence>
<dbReference type="PANTHER" id="PTHR43777">
    <property type="entry name" value="MOLYBDENUM COFACTOR CYTIDYLYLTRANSFERASE"/>
    <property type="match status" value="1"/>
</dbReference>
<dbReference type="Proteomes" id="UP001596108">
    <property type="component" value="Unassembled WGS sequence"/>
</dbReference>
<dbReference type="Pfam" id="PF12804">
    <property type="entry name" value="NTP_transf_3"/>
    <property type="match status" value="1"/>
</dbReference>
<keyword evidence="2" id="KW-0808">Transferase</keyword>
<sequence>MGTHKPSLTLAPGSPPLGAIALRQMTECARLGRISVVVNAADSLEWLADSSLDAVRSRFRVVRCFDAELGMSRSLKAGLRDAREGHSDGVMIVLADQPFVTTELLDRVADAYASNEQLDYVACEIGGEAMPPVMLGPAMYDAIDRLEGDAGARRLLLSGEYRGRRLVIESPEALMDIDDPGQLEQASKLWSAESSGANASRTQ</sequence>
<feature type="domain" description="MobA-like NTP transferase" evidence="1">
    <location>
        <begin position="1"/>
        <end position="157"/>
    </location>
</feature>
<dbReference type="SUPFAM" id="SSF53448">
    <property type="entry name" value="Nucleotide-diphospho-sugar transferases"/>
    <property type="match status" value="1"/>
</dbReference>
<name>A0ABW0R5D0_9BACL</name>
<comment type="caution">
    <text evidence="2">The sequence shown here is derived from an EMBL/GenBank/DDBJ whole genome shotgun (WGS) entry which is preliminary data.</text>
</comment>
<proteinExistence type="predicted"/>
<dbReference type="InterPro" id="IPR029044">
    <property type="entry name" value="Nucleotide-diphossugar_trans"/>
</dbReference>
<gene>
    <name evidence="2" type="ORF">ACFPQ4_23540</name>
</gene>
<reference evidence="3" key="1">
    <citation type="journal article" date="2019" name="Int. J. Syst. Evol. Microbiol.">
        <title>The Global Catalogue of Microorganisms (GCM) 10K type strain sequencing project: providing services to taxonomists for standard genome sequencing and annotation.</title>
        <authorList>
            <consortium name="The Broad Institute Genomics Platform"/>
            <consortium name="The Broad Institute Genome Sequencing Center for Infectious Disease"/>
            <person name="Wu L."/>
            <person name="Ma J."/>
        </authorList>
    </citation>
    <scope>NUCLEOTIDE SEQUENCE [LARGE SCALE GENOMIC DNA]</scope>
    <source>
        <strain evidence="3">CGMCC 1.18578</strain>
    </source>
</reference>
<dbReference type="PANTHER" id="PTHR43777:SF1">
    <property type="entry name" value="MOLYBDENUM COFACTOR CYTIDYLYLTRANSFERASE"/>
    <property type="match status" value="1"/>
</dbReference>